<protein>
    <submittedName>
        <fullName evidence="2">Uncharacterized protein</fullName>
    </submittedName>
</protein>
<organism evidence="2 3">
    <name type="scientific">Lactuca sativa</name>
    <name type="common">Garden lettuce</name>
    <dbReference type="NCBI Taxonomy" id="4236"/>
    <lineage>
        <taxon>Eukaryota</taxon>
        <taxon>Viridiplantae</taxon>
        <taxon>Streptophyta</taxon>
        <taxon>Embryophyta</taxon>
        <taxon>Tracheophyta</taxon>
        <taxon>Spermatophyta</taxon>
        <taxon>Magnoliopsida</taxon>
        <taxon>eudicotyledons</taxon>
        <taxon>Gunneridae</taxon>
        <taxon>Pentapetalae</taxon>
        <taxon>asterids</taxon>
        <taxon>campanulids</taxon>
        <taxon>Asterales</taxon>
        <taxon>Asteraceae</taxon>
        <taxon>Cichorioideae</taxon>
        <taxon>Cichorieae</taxon>
        <taxon>Lactucinae</taxon>
        <taxon>Lactuca</taxon>
    </lineage>
</organism>
<dbReference type="Pfam" id="PF00657">
    <property type="entry name" value="Lipase_GDSL"/>
    <property type="match status" value="1"/>
</dbReference>
<accession>A0A9R1VM66</accession>
<evidence type="ECO:0000313" key="2">
    <source>
        <dbReference type="EMBL" id="KAJ0207327.1"/>
    </source>
</evidence>
<dbReference type="EMBL" id="NBSK02000005">
    <property type="protein sequence ID" value="KAJ0207327.1"/>
    <property type="molecule type" value="Genomic_DNA"/>
</dbReference>
<dbReference type="Proteomes" id="UP000235145">
    <property type="component" value="Unassembled WGS sequence"/>
</dbReference>
<dbReference type="Gene3D" id="3.40.50.1110">
    <property type="entry name" value="SGNH hydrolase"/>
    <property type="match status" value="1"/>
</dbReference>
<reference evidence="2 3" key="1">
    <citation type="journal article" date="2017" name="Nat. Commun.">
        <title>Genome assembly with in vitro proximity ligation data and whole-genome triplication in lettuce.</title>
        <authorList>
            <person name="Reyes-Chin-Wo S."/>
            <person name="Wang Z."/>
            <person name="Yang X."/>
            <person name="Kozik A."/>
            <person name="Arikit S."/>
            <person name="Song C."/>
            <person name="Xia L."/>
            <person name="Froenicke L."/>
            <person name="Lavelle D.O."/>
            <person name="Truco M.J."/>
            <person name="Xia R."/>
            <person name="Zhu S."/>
            <person name="Xu C."/>
            <person name="Xu H."/>
            <person name="Xu X."/>
            <person name="Cox K."/>
            <person name="Korf I."/>
            <person name="Meyers B.C."/>
            <person name="Michelmore R.W."/>
        </authorList>
    </citation>
    <scope>NUCLEOTIDE SEQUENCE [LARGE SCALE GENOMIC DNA]</scope>
    <source>
        <strain evidence="3">cv. Salinas</strain>
        <tissue evidence="2">Seedlings</tissue>
    </source>
</reference>
<proteinExistence type="inferred from homology"/>
<sequence length="107" mass="12191">MRYARLVSKDFAPKWDIPNLDIPTSKLELNLPTALRELSCELYSLQKMINDDGFQRALYMIDIGQNDIVDAFANKYSYAQVVKRIPLVLAEIKNAIKSIHDNGGSKF</sequence>
<comment type="caution">
    <text evidence="2">The sequence shown here is derived from an EMBL/GenBank/DDBJ whole genome shotgun (WGS) entry which is preliminary data.</text>
</comment>
<keyword evidence="3" id="KW-1185">Reference proteome</keyword>
<dbReference type="InterPro" id="IPR036514">
    <property type="entry name" value="SGNH_hydro_sf"/>
</dbReference>
<dbReference type="InterPro" id="IPR001087">
    <property type="entry name" value="GDSL"/>
</dbReference>
<dbReference type="AlphaFoldDB" id="A0A9R1VM66"/>
<dbReference type="GO" id="GO:0016788">
    <property type="term" value="F:hydrolase activity, acting on ester bonds"/>
    <property type="evidence" value="ECO:0007669"/>
    <property type="project" value="InterPro"/>
</dbReference>
<name>A0A9R1VM66_LACSA</name>
<evidence type="ECO:0000256" key="1">
    <source>
        <dbReference type="ARBA" id="ARBA00008668"/>
    </source>
</evidence>
<comment type="similarity">
    <text evidence="1">Belongs to the 'GDSL' lipolytic enzyme family.</text>
</comment>
<evidence type="ECO:0000313" key="3">
    <source>
        <dbReference type="Proteomes" id="UP000235145"/>
    </source>
</evidence>
<gene>
    <name evidence="2" type="ORF">LSAT_V11C500291130</name>
</gene>